<dbReference type="PANTHER" id="PTHR16305">
    <property type="entry name" value="TESTICULAR SOLUBLE ADENYLYL CYCLASE"/>
    <property type="match status" value="1"/>
</dbReference>
<dbReference type="CDD" id="cd06170">
    <property type="entry name" value="LuxR_C_like"/>
    <property type="match status" value="1"/>
</dbReference>
<keyword evidence="1" id="KW-0547">Nucleotide-binding</keyword>
<dbReference type="PROSITE" id="PS50043">
    <property type="entry name" value="HTH_LUXR_2"/>
    <property type="match status" value="1"/>
</dbReference>
<keyword evidence="5" id="KW-1185">Reference proteome</keyword>
<dbReference type="PRINTS" id="PR00038">
    <property type="entry name" value="HTHLUXR"/>
</dbReference>
<reference evidence="4 5" key="1">
    <citation type="submission" date="2019-08" db="EMBL/GenBank/DDBJ databases">
        <title>Lentzea from Indian Himalayas.</title>
        <authorList>
            <person name="Mandal S."/>
            <person name="Mallick Gupta A."/>
            <person name="Maiti P.K."/>
            <person name="Sarkar J."/>
            <person name="Mandal S."/>
        </authorList>
    </citation>
    <scope>NUCLEOTIDE SEQUENCE [LARGE SCALE GENOMIC DNA]</scope>
    <source>
        <strain evidence="4 5">PSKA42</strain>
    </source>
</reference>
<evidence type="ECO:0000313" key="5">
    <source>
        <dbReference type="Proteomes" id="UP001515943"/>
    </source>
</evidence>
<evidence type="ECO:0000259" key="3">
    <source>
        <dbReference type="PROSITE" id="PS50043"/>
    </source>
</evidence>
<dbReference type="Gene3D" id="1.10.10.10">
    <property type="entry name" value="Winged helix-like DNA-binding domain superfamily/Winged helix DNA-binding domain"/>
    <property type="match status" value="1"/>
</dbReference>
<keyword evidence="2" id="KW-0067">ATP-binding</keyword>
<evidence type="ECO:0000313" key="4">
    <source>
        <dbReference type="EMBL" id="NKE60703.1"/>
    </source>
</evidence>
<gene>
    <name evidence="4" type="ORF">FXN61_29500</name>
</gene>
<organism evidence="4 5">
    <name type="scientific">Lentzea indica</name>
    <dbReference type="NCBI Taxonomy" id="2604800"/>
    <lineage>
        <taxon>Bacteria</taxon>
        <taxon>Bacillati</taxon>
        <taxon>Actinomycetota</taxon>
        <taxon>Actinomycetes</taxon>
        <taxon>Pseudonocardiales</taxon>
        <taxon>Pseudonocardiaceae</taxon>
        <taxon>Lentzea</taxon>
    </lineage>
</organism>
<protein>
    <submittedName>
        <fullName evidence="4">AAA family ATPase</fullName>
    </submittedName>
</protein>
<dbReference type="PANTHER" id="PTHR16305:SF35">
    <property type="entry name" value="TRANSCRIPTIONAL ACTIVATOR DOMAIN"/>
    <property type="match status" value="1"/>
</dbReference>
<dbReference type="SMART" id="SM00421">
    <property type="entry name" value="HTH_LUXR"/>
    <property type="match status" value="1"/>
</dbReference>
<dbReference type="SUPFAM" id="SSF52540">
    <property type="entry name" value="P-loop containing nucleoside triphosphate hydrolases"/>
    <property type="match status" value="1"/>
</dbReference>
<name>A0ABX1FQB2_9PSEU</name>
<proteinExistence type="predicted"/>
<dbReference type="SUPFAM" id="SSF46894">
    <property type="entry name" value="C-terminal effector domain of the bipartite response regulators"/>
    <property type="match status" value="1"/>
</dbReference>
<accession>A0ABX1FQB2</accession>
<dbReference type="EMBL" id="VSRL01000133">
    <property type="protein sequence ID" value="NKE60703.1"/>
    <property type="molecule type" value="Genomic_DNA"/>
</dbReference>
<dbReference type="Proteomes" id="UP001515943">
    <property type="component" value="Unassembled WGS sequence"/>
</dbReference>
<dbReference type="InterPro" id="IPR036388">
    <property type="entry name" value="WH-like_DNA-bd_sf"/>
</dbReference>
<comment type="caution">
    <text evidence="4">The sequence shown here is derived from an EMBL/GenBank/DDBJ whole genome shotgun (WGS) entry which is preliminary data.</text>
</comment>
<evidence type="ECO:0000256" key="2">
    <source>
        <dbReference type="ARBA" id="ARBA00022840"/>
    </source>
</evidence>
<dbReference type="InterPro" id="IPR016032">
    <property type="entry name" value="Sig_transdc_resp-reg_C-effctor"/>
</dbReference>
<dbReference type="InterPro" id="IPR041664">
    <property type="entry name" value="AAA_16"/>
</dbReference>
<feature type="domain" description="HTH luxR-type" evidence="3">
    <location>
        <begin position="878"/>
        <end position="943"/>
    </location>
</feature>
<dbReference type="Pfam" id="PF13191">
    <property type="entry name" value="AAA_16"/>
    <property type="match status" value="1"/>
</dbReference>
<evidence type="ECO:0000256" key="1">
    <source>
        <dbReference type="ARBA" id="ARBA00022741"/>
    </source>
</evidence>
<dbReference type="Pfam" id="PF00196">
    <property type="entry name" value="GerE"/>
    <property type="match status" value="1"/>
</dbReference>
<sequence>MFGEGDAVDRNAGFGRGFAFVGRRHELELLVDAVRHAPAVVVVEGDAGMGKSRLVREATTILKSDGWRVVTGFCHPLREPLPYGPVIDALGKVGPWLPDADLPPTAGALAPLLPDLADLLPPSTPDNPGAARHQLIQAVRGVLASTGRTVVVVEDLHWVDDATRELLLLLARDLPEQLALVLTCRAEDRSSVLGDAHRPTVIRLAPLSESEVAELAVAALGGGATPELCAVLHRRSEGLPLVAEEDLLTFRDRERQDPGELEHADVPEGLRAAVTERLVALSPAGAAVVDAAAVLAVPAGEELLAEIAGLDLDQGAQGLVDALDAAVLRETGVGRYAFRHVLAQQVAYRHIQGPRRTRLHRRAIEVLQTRIPAPLVQIAHHTLATGDREGWLVRVEQAADQAVALGDTGTAATLLHQILKQSDVGAEQRSRAALALARIADYGADYATNARLLRDVLADPLLPEATRGEVRLGLGLITVNVAADRAGFRELERAADELATVPDKAARAMIALANGDHDSAPERAWGWLHRAEAAVRESTDEAIRAAVRVTRLTLMAKEGDPAVWPLTDQLPRKSADAAVLAQTCRALDNLSVAAAQLGNDGRARAMSLENLDLAQRTGDQRYECLSRIRLLYLDWLAGRWDGLETGFTDLTRAYPDVTLADIGLALWRGRLALAQGRYSQALTHFTAAATHVGGAGPDTESTIGVIAVRLAQDDPQAAWAAAEPVVSLLRGLGTWERELDLLPVAVEAALAAGRREEAERLVAEAEAEAGVRDRDVPAATAEFALAKGLLLRDTEPATAAEHFAAAHQRWLDIGRPYHAAKAAEHRGNALACSHPEDAATHLTESVRVYTELGATADAARCQQALRSLGIEEPGRRGRRGYGSELSPRELEVAELLGRGATNSDIAQTLFLSPRTVEKHVARVLAKLDTDRKGVHTTLSGLGGSASGSR</sequence>
<dbReference type="InterPro" id="IPR027417">
    <property type="entry name" value="P-loop_NTPase"/>
</dbReference>
<dbReference type="InterPro" id="IPR000792">
    <property type="entry name" value="Tscrpt_reg_LuxR_C"/>
</dbReference>
<dbReference type="PROSITE" id="PS00622">
    <property type="entry name" value="HTH_LUXR_1"/>
    <property type="match status" value="1"/>
</dbReference>